<feature type="transmembrane region" description="Helical" evidence="2">
    <location>
        <begin position="148"/>
        <end position="170"/>
    </location>
</feature>
<keyword evidence="6" id="KW-1185">Reference proteome</keyword>
<accession>A0A4R3T8T8</accession>
<dbReference type="Pfam" id="PF00990">
    <property type="entry name" value="GGDEF"/>
    <property type="match status" value="1"/>
</dbReference>
<keyword evidence="2" id="KW-0812">Transmembrane</keyword>
<dbReference type="CDD" id="cd01948">
    <property type="entry name" value="EAL"/>
    <property type="match status" value="1"/>
</dbReference>
<proteinExistence type="predicted"/>
<dbReference type="InterPro" id="IPR035919">
    <property type="entry name" value="EAL_sf"/>
</dbReference>
<dbReference type="Gene3D" id="3.20.20.450">
    <property type="entry name" value="EAL domain"/>
    <property type="match status" value="1"/>
</dbReference>
<dbReference type="SUPFAM" id="SSF55073">
    <property type="entry name" value="Nucleotide cyclase"/>
    <property type="match status" value="1"/>
</dbReference>
<dbReference type="SUPFAM" id="SSF55781">
    <property type="entry name" value="GAF domain-like"/>
    <property type="match status" value="1"/>
</dbReference>
<dbReference type="NCBIfam" id="TIGR00254">
    <property type="entry name" value="GGDEF"/>
    <property type="match status" value="1"/>
</dbReference>
<dbReference type="Gene3D" id="3.30.450.40">
    <property type="match status" value="1"/>
</dbReference>
<comment type="caution">
    <text evidence="5">The sequence shown here is derived from an EMBL/GenBank/DDBJ whole genome shotgun (WGS) entry which is preliminary data.</text>
</comment>
<dbReference type="SMART" id="SM00052">
    <property type="entry name" value="EAL"/>
    <property type="match status" value="1"/>
</dbReference>
<dbReference type="InterPro" id="IPR029016">
    <property type="entry name" value="GAF-like_dom_sf"/>
</dbReference>
<dbReference type="InterPro" id="IPR000160">
    <property type="entry name" value="GGDEF_dom"/>
</dbReference>
<dbReference type="SMART" id="SM00267">
    <property type="entry name" value="GGDEF"/>
    <property type="match status" value="1"/>
</dbReference>
<dbReference type="InterPro" id="IPR050706">
    <property type="entry name" value="Cyclic-di-GMP_PDE-like"/>
</dbReference>
<dbReference type="Pfam" id="PF01590">
    <property type="entry name" value="GAF"/>
    <property type="match status" value="1"/>
</dbReference>
<dbReference type="Pfam" id="PF00563">
    <property type="entry name" value="EAL"/>
    <property type="match status" value="1"/>
</dbReference>
<organism evidence="5 6">
    <name type="scientific">Longicatena caecimuris</name>
    <dbReference type="NCBI Taxonomy" id="1796635"/>
    <lineage>
        <taxon>Bacteria</taxon>
        <taxon>Bacillati</taxon>
        <taxon>Bacillota</taxon>
        <taxon>Erysipelotrichia</taxon>
        <taxon>Erysipelotrichales</taxon>
        <taxon>Erysipelotrichaceae</taxon>
        <taxon>Longicatena</taxon>
    </lineage>
</organism>
<evidence type="ECO:0000256" key="2">
    <source>
        <dbReference type="SAM" id="Phobius"/>
    </source>
</evidence>
<dbReference type="RefSeq" id="WP_132225113.1">
    <property type="nucleotide sequence ID" value="NZ_JANKBG010000014.1"/>
</dbReference>
<dbReference type="Proteomes" id="UP000295773">
    <property type="component" value="Unassembled WGS sequence"/>
</dbReference>
<dbReference type="GO" id="GO:0071111">
    <property type="term" value="F:cyclic-guanylate-specific phosphodiesterase activity"/>
    <property type="evidence" value="ECO:0007669"/>
    <property type="project" value="InterPro"/>
</dbReference>
<feature type="domain" description="GGDEF" evidence="4">
    <location>
        <begin position="514"/>
        <end position="638"/>
    </location>
</feature>
<gene>
    <name evidence="5" type="ORF">EDD61_1156</name>
</gene>
<dbReference type="PANTHER" id="PTHR33121">
    <property type="entry name" value="CYCLIC DI-GMP PHOSPHODIESTERASE PDEF"/>
    <property type="match status" value="1"/>
</dbReference>
<name>A0A4R3T8T8_9FIRM</name>
<dbReference type="AlphaFoldDB" id="A0A4R3T8T8"/>
<keyword evidence="2" id="KW-1133">Transmembrane helix</keyword>
<evidence type="ECO:0000313" key="5">
    <source>
        <dbReference type="EMBL" id="TCU58208.1"/>
    </source>
</evidence>
<feature type="domain" description="EAL" evidence="3">
    <location>
        <begin position="647"/>
        <end position="901"/>
    </location>
</feature>
<dbReference type="InterPro" id="IPR001633">
    <property type="entry name" value="EAL_dom"/>
</dbReference>
<dbReference type="InterPro" id="IPR043128">
    <property type="entry name" value="Rev_trsase/Diguanyl_cyclase"/>
</dbReference>
<evidence type="ECO:0000259" key="3">
    <source>
        <dbReference type="PROSITE" id="PS50883"/>
    </source>
</evidence>
<keyword evidence="2" id="KW-0472">Membrane</keyword>
<evidence type="ECO:0000256" key="1">
    <source>
        <dbReference type="SAM" id="Coils"/>
    </source>
</evidence>
<sequence length="902" mass="103843">MQKKLIPTILILSLILSGFLSLNAIRNMQGNARVVNYTGVVRGATQLLVKQEMAGKTNHALIQKLDGILNELQTGDGPNGLTRMDDETYQKQLQELEKDWAVIKEEIKEVRKSKDTAELLRLSEQYFQACDDTVKEAEIYTEQRVSSIMRILMVQILLCLAIVAFVAAITSRMRKRQQEMEKVEIENRKKSEALSLLAKQLQAPMNEISETLYIADLETYELYFLNEAGQRSFHTKDFYGRKCYEVLQGRTSPCPFCTNPQLDEGKIITWEFSNPISLRHYLLKDRLIEWEGRKARMEIAFDMTENEKEKQQLQNMLDAQNMIVRCVHHLYENQDVTSSIHAVLQAVGKFFTADCTYLISIDNQMPFANQEWCDAHIASRKQDFAKLPQAVIHHWLSAFSEKGSVIISDLAEINKLSEEEYQILQNHNIQRMVAVPLESNHQIIAVLGVDNPAKDMMQNITSMLQTLCYFIMLTIKRDQAEKKLAHLSYHDELTSFYNRNRYIEDVKHIAHSHQSVGVVYLDINGLKDINDKYGHARGDELIIEAALHMRRVFPQADIYRIGGDEFVIISTNLSQDVFQRQVRELRGSIKDQEMLKFALGSRWSPQADGINDFIAEADACMYEDKRVFYRNRQNTKRYRHYNDELLHLSDPNTLQAEIAMHHFHVYLQSKIRSTSGEAFGAEALIRYEDRDGTIISPGDFMPLLAEHHLISVIDYYIFERICMLIREWLDAYATIVPISVNLSHQTMIKATLLQDLLAICQKYEVAPSYLEIEISEHGDHLSDKDLITLIHELKHHGFKISLDDFGTEYANLALLSAAPFDVLKLDKSIINELDSNPRTQKIVTAIMKLCEELHITIIAEGIETLQQLQTLTSCGVTLVQGFYYSIPLPVDEYQRKYMHPKS</sequence>
<dbReference type="Gene3D" id="3.30.70.270">
    <property type="match status" value="1"/>
</dbReference>
<evidence type="ECO:0000259" key="4">
    <source>
        <dbReference type="PROSITE" id="PS50887"/>
    </source>
</evidence>
<feature type="coiled-coil region" evidence="1">
    <location>
        <begin position="166"/>
        <end position="193"/>
    </location>
</feature>
<dbReference type="InterPro" id="IPR003018">
    <property type="entry name" value="GAF"/>
</dbReference>
<dbReference type="EMBL" id="SMBP01000015">
    <property type="protein sequence ID" value="TCU58208.1"/>
    <property type="molecule type" value="Genomic_DNA"/>
</dbReference>
<dbReference type="PROSITE" id="PS50887">
    <property type="entry name" value="GGDEF"/>
    <property type="match status" value="1"/>
</dbReference>
<protein>
    <submittedName>
        <fullName evidence="5">Diguanylate cyclase (GGDEF)-like protein</fullName>
    </submittedName>
</protein>
<evidence type="ECO:0000313" key="6">
    <source>
        <dbReference type="Proteomes" id="UP000295773"/>
    </source>
</evidence>
<dbReference type="PROSITE" id="PS50883">
    <property type="entry name" value="EAL"/>
    <property type="match status" value="1"/>
</dbReference>
<dbReference type="SUPFAM" id="SSF141868">
    <property type="entry name" value="EAL domain-like"/>
    <property type="match status" value="1"/>
</dbReference>
<dbReference type="CDD" id="cd01949">
    <property type="entry name" value="GGDEF"/>
    <property type="match status" value="1"/>
</dbReference>
<dbReference type="PANTHER" id="PTHR33121:SF71">
    <property type="entry name" value="OXYGEN SENSOR PROTEIN DOSP"/>
    <property type="match status" value="1"/>
</dbReference>
<keyword evidence="1" id="KW-0175">Coiled coil</keyword>
<dbReference type="InterPro" id="IPR029787">
    <property type="entry name" value="Nucleotide_cyclase"/>
</dbReference>
<reference evidence="5 6" key="1">
    <citation type="submission" date="2019-03" db="EMBL/GenBank/DDBJ databases">
        <title>Genomic Encyclopedia of Type Strains, Phase IV (KMG-IV): sequencing the most valuable type-strain genomes for metagenomic binning, comparative biology and taxonomic classification.</title>
        <authorList>
            <person name="Goeker M."/>
        </authorList>
    </citation>
    <scope>NUCLEOTIDE SEQUENCE [LARGE SCALE GENOMIC DNA]</scope>
    <source>
        <strain evidence="5 6">DSM 29481</strain>
    </source>
</reference>